<evidence type="ECO:0000259" key="3">
    <source>
        <dbReference type="PROSITE" id="PS50250"/>
    </source>
</evidence>
<evidence type="ECO:0000313" key="4">
    <source>
        <dbReference type="EMBL" id="KKZ67060.1"/>
    </source>
</evidence>
<dbReference type="GO" id="GO:0005634">
    <property type="term" value="C:nucleus"/>
    <property type="evidence" value="ECO:0007669"/>
    <property type="project" value="TreeGrafter"/>
</dbReference>
<dbReference type="GO" id="GO:0008541">
    <property type="term" value="C:proteasome regulatory particle, lid subcomplex"/>
    <property type="evidence" value="ECO:0007669"/>
    <property type="project" value="TreeGrafter"/>
</dbReference>
<dbReference type="Gene3D" id="1.25.40.990">
    <property type="match status" value="1"/>
</dbReference>
<sequence length="303" mass="33996">MPDKDLLDLLNLIAAFKRNLESKQFTQAEKLVQKTTPALHKLGAFSLTDSIDDELFCLAREALELSAITSLHLRKNDPQKQALFTTSYKLLKPFYDKEQALQMAKDPALEKLNPSASQRNKITALYLVYLLSEGNITEFDTILAGLRDVDEDSVKNDPLLKYPIDLAASMTDGRYNVAWEQLKKQTRKEANSEELSGQAKLPEEFEIFSPDLLRTIRMWMAASAEKAYESLSISSAKDVLKLDSEGDVVEFAQARGWILRDGKIYFPESEAEQMQGTEKSASSASRTIIENGISYAQQLGTIV</sequence>
<dbReference type="InterPro" id="IPR006746">
    <property type="entry name" value="26S_Psome_Rpn12"/>
</dbReference>
<comment type="similarity">
    <text evidence="1">Belongs to the proteasome subunit S14 family.</text>
</comment>
<keyword evidence="2" id="KW-0647">Proteasome</keyword>
<dbReference type="InterPro" id="IPR000717">
    <property type="entry name" value="PCI_dom"/>
</dbReference>
<dbReference type="InterPro" id="IPR033464">
    <property type="entry name" value="CSN8_PSD8_EIF3K"/>
</dbReference>
<evidence type="ECO:0000256" key="2">
    <source>
        <dbReference type="ARBA" id="ARBA00022942"/>
    </source>
</evidence>
<feature type="domain" description="PCI" evidence="3">
    <location>
        <begin position="89"/>
        <end position="282"/>
    </location>
</feature>
<accession>A0A0G2I9Y3</accession>
<dbReference type="GO" id="GO:0005829">
    <property type="term" value="C:cytosol"/>
    <property type="evidence" value="ECO:0007669"/>
    <property type="project" value="TreeGrafter"/>
</dbReference>
<dbReference type="AlphaFoldDB" id="A0A0G2I9Y3"/>
<dbReference type="PANTHER" id="PTHR12387:SF0">
    <property type="entry name" value="26S PROTEASOME NON-ATPASE REGULATORY SUBUNIT 8"/>
    <property type="match status" value="1"/>
</dbReference>
<dbReference type="VEuPathDB" id="FungiDB:EMCG_07231"/>
<protein>
    <recommendedName>
        <fullName evidence="3">PCI domain-containing protein</fullName>
    </recommendedName>
</protein>
<evidence type="ECO:0000313" key="5">
    <source>
        <dbReference type="Proteomes" id="UP000034164"/>
    </source>
</evidence>
<dbReference type="EMBL" id="LCZI01000340">
    <property type="protein sequence ID" value="KKZ67060.1"/>
    <property type="molecule type" value="Genomic_DNA"/>
</dbReference>
<proteinExistence type="inferred from homology"/>
<dbReference type="PANTHER" id="PTHR12387">
    <property type="entry name" value="26S PROTEASOME NON-ATPASE REGULATORY SUBUNIT 8"/>
    <property type="match status" value="1"/>
</dbReference>
<dbReference type="Proteomes" id="UP000034164">
    <property type="component" value="Unassembled WGS sequence"/>
</dbReference>
<comment type="caution">
    <text evidence="4">The sequence shown here is derived from an EMBL/GenBank/DDBJ whole genome shotgun (WGS) entry which is preliminary data.</text>
</comment>
<gene>
    <name evidence="4" type="ORF">EMCG_07231</name>
</gene>
<dbReference type="PROSITE" id="PS50250">
    <property type="entry name" value="PCI"/>
    <property type="match status" value="1"/>
</dbReference>
<reference evidence="5" key="1">
    <citation type="journal article" date="2015" name="PLoS Genet.">
        <title>The dynamic genome and transcriptome of the human fungal pathogen Blastomyces and close relative Emmonsia.</title>
        <authorList>
            <person name="Munoz J.F."/>
            <person name="Gauthier G.M."/>
            <person name="Desjardins C.A."/>
            <person name="Gallo J.E."/>
            <person name="Holder J."/>
            <person name="Sullivan T.D."/>
            <person name="Marty A.J."/>
            <person name="Carmen J.C."/>
            <person name="Chen Z."/>
            <person name="Ding L."/>
            <person name="Gujja S."/>
            <person name="Magrini V."/>
            <person name="Misas E."/>
            <person name="Mitreva M."/>
            <person name="Priest M."/>
            <person name="Saif S."/>
            <person name="Whiston E.A."/>
            <person name="Young S."/>
            <person name="Zeng Q."/>
            <person name="Goldman W.E."/>
            <person name="Mardis E.R."/>
            <person name="Taylor J.W."/>
            <person name="McEwen J.G."/>
            <person name="Clay O.K."/>
            <person name="Klein B.S."/>
            <person name="Cuomo C.A."/>
        </authorList>
    </citation>
    <scope>NUCLEOTIDE SEQUENCE [LARGE SCALE GENOMIC DNA]</scope>
    <source>
        <strain evidence="5">UAMH 3008</strain>
    </source>
</reference>
<name>A0A0G2I9Y3_9EURO</name>
<dbReference type="OrthoDB" id="8775810at2759"/>
<evidence type="ECO:0000256" key="1">
    <source>
        <dbReference type="ARBA" id="ARBA00009627"/>
    </source>
</evidence>
<dbReference type="Pfam" id="PF10075">
    <property type="entry name" value="CSN8_PSD8_EIF3K"/>
    <property type="match status" value="1"/>
</dbReference>
<organism evidence="4 5">
    <name type="scientific">[Emmonsia] crescens</name>
    <dbReference type="NCBI Taxonomy" id="73230"/>
    <lineage>
        <taxon>Eukaryota</taxon>
        <taxon>Fungi</taxon>
        <taxon>Dikarya</taxon>
        <taxon>Ascomycota</taxon>
        <taxon>Pezizomycotina</taxon>
        <taxon>Eurotiomycetes</taxon>
        <taxon>Eurotiomycetidae</taxon>
        <taxon>Onygenales</taxon>
        <taxon>Ajellomycetaceae</taxon>
        <taxon>Emergomyces</taxon>
    </lineage>
</organism>
<dbReference type="GO" id="GO:0043161">
    <property type="term" value="P:proteasome-mediated ubiquitin-dependent protein catabolic process"/>
    <property type="evidence" value="ECO:0007669"/>
    <property type="project" value="TreeGrafter"/>
</dbReference>